<keyword evidence="4" id="KW-0479">Metal-binding</keyword>
<evidence type="ECO:0000313" key="13">
    <source>
        <dbReference type="Proteomes" id="UP000654345"/>
    </source>
</evidence>
<dbReference type="SUPFAM" id="SSF81296">
    <property type="entry name" value="E set domains"/>
    <property type="match status" value="1"/>
</dbReference>
<evidence type="ECO:0008006" key="14">
    <source>
        <dbReference type="Google" id="ProtNLM"/>
    </source>
</evidence>
<feature type="domain" description="CopC" evidence="10">
    <location>
        <begin position="38"/>
        <end position="130"/>
    </location>
</feature>
<evidence type="ECO:0000256" key="1">
    <source>
        <dbReference type="ARBA" id="ARBA00004651"/>
    </source>
</evidence>
<protein>
    <recommendedName>
        <fullName evidence="14">CopC domain-containing protein</fullName>
    </recommendedName>
</protein>
<keyword evidence="7" id="KW-0186">Copper</keyword>
<evidence type="ECO:0000256" key="5">
    <source>
        <dbReference type="ARBA" id="ARBA00022729"/>
    </source>
</evidence>
<comment type="subcellular location">
    <subcellularLocation>
        <location evidence="1">Cell membrane</location>
        <topology evidence="1">Multi-pass membrane protein</topology>
    </subcellularLocation>
</comment>
<dbReference type="Proteomes" id="UP000654345">
    <property type="component" value="Unassembled WGS sequence"/>
</dbReference>
<dbReference type="Gene3D" id="2.60.40.1220">
    <property type="match status" value="1"/>
</dbReference>
<organism evidence="12 13">
    <name type="scientific">Ktedonobacter robiniae</name>
    <dbReference type="NCBI Taxonomy" id="2778365"/>
    <lineage>
        <taxon>Bacteria</taxon>
        <taxon>Bacillati</taxon>
        <taxon>Chloroflexota</taxon>
        <taxon>Ktedonobacteria</taxon>
        <taxon>Ktedonobacterales</taxon>
        <taxon>Ktedonobacteraceae</taxon>
        <taxon>Ktedonobacter</taxon>
    </lineage>
</organism>
<evidence type="ECO:0000256" key="8">
    <source>
        <dbReference type="ARBA" id="ARBA00023136"/>
    </source>
</evidence>
<evidence type="ECO:0000256" key="3">
    <source>
        <dbReference type="ARBA" id="ARBA00022692"/>
    </source>
</evidence>
<dbReference type="PANTHER" id="PTHR34820:SF4">
    <property type="entry name" value="INNER MEMBRANE PROTEIN YEBZ"/>
    <property type="match status" value="1"/>
</dbReference>
<feature type="transmembrane region" description="Helical" evidence="9">
    <location>
        <begin position="294"/>
        <end position="321"/>
    </location>
</feature>
<feature type="transmembrane region" description="Helical" evidence="9">
    <location>
        <begin position="370"/>
        <end position="391"/>
    </location>
</feature>
<evidence type="ECO:0000256" key="9">
    <source>
        <dbReference type="SAM" id="Phobius"/>
    </source>
</evidence>
<name>A0ABQ3V6G4_9CHLR</name>
<keyword evidence="6 9" id="KW-1133">Transmembrane helix</keyword>
<sequence>MNSQHGGRRQYGFVLPIALLLASLVMFLTGKAHAQALHAVLLSSSPAEGSVLAHSPSTVRLWFSEPVQLVGQSITIFAPSGDAIRQETIQARGQEISMPLQASAEGTYLVNWQVISEDTDPTSGSFTFSIGHPGGAWAGTVSESTSATGFWLQILAHLLHFLGYALSFGALAFLRLVVYPAVPSQRETLQQPIWRLVNLGILVLLLAESAALIAQSASLRGHAIFDIAFLVTILGSSFGRVLALRLGAALALWILVGIAQQGSKRAVTLPLVLGGILAFIDSDASHAISSQMAWLALLATTLHITAMGVWLGGLIALLTLWRLQATKAYRNVLLLRFGALALASVAELFLTGIVLSWLHLTQATDLFTTSYGRVLGIKALALCLPLLFAILSNWQQQPSRKRWWLLETLSLLGMLALAATLVSLPAPR</sequence>
<dbReference type="InterPro" id="IPR032694">
    <property type="entry name" value="CopC/D"/>
</dbReference>
<feature type="transmembrane region" description="Helical" evidence="9">
    <location>
        <begin position="333"/>
        <end position="358"/>
    </location>
</feature>
<keyword evidence="3 9" id="KW-0812">Transmembrane</keyword>
<dbReference type="Pfam" id="PF04234">
    <property type="entry name" value="CopC"/>
    <property type="match status" value="1"/>
</dbReference>
<dbReference type="EMBL" id="BNJG01000004">
    <property type="protein sequence ID" value="GHO60215.1"/>
    <property type="molecule type" value="Genomic_DNA"/>
</dbReference>
<feature type="transmembrane region" description="Helical" evidence="9">
    <location>
        <begin position="194"/>
        <end position="215"/>
    </location>
</feature>
<evidence type="ECO:0000256" key="6">
    <source>
        <dbReference type="ARBA" id="ARBA00022989"/>
    </source>
</evidence>
<dbReference type="InterPro" id="IPR014756">
    <property type="entry name" value="Ig_E-set"/>
</dbReference>
<proteinExistence type="predicted"/>
<comment type="caution">
    <text evidence="12">The sequence shown here is derived from an EMBL/GenBank/DDBJ whole genome shotgun (WGS) entry which is preliminary data.</text>
</comment>
<feature type="domain" description="Copper resistance protein D" evidence="11">
    <location>
        <begin position="334"/>
        <end position="403"/>
    </location>
</feature>
<reference evidence="12 13" key="1">
    <citation type="journal article" date="2021" name="Int. J. Syst. Evol. Microbiol.">
        <title>Reticulibacter mediterranei gen. nov., sp. nov., within the new family Reticulibacteraceae fam. nov., and Ktedonospora formicarum gen. nov., sp. nov., Ktedonobacter robiniae sp. nov., Dictyobacter formicarum sp. nov. and Dictyobacter arantiisoli sp. nov., belonging to the class Ktedonobacteria.</title>
        <authorList>
            <person name="Yabe S."/>
            <person name="Zheng Y."/>
            <person name="Wang C.M."/>
            <person name="Sakai Y."/>
            <person name="Abe K."/>
            <person name="Yokota A."/>
            <person name="Donadio S."/>
            <person name="Cavaletti L."/>
            <person name="Monciardini P."/>
        </authorList>
    </citation>
    <scope>NUCLEOTIDE SEQUENCE [LARGE SCALE GENOMIC DNA]</scope>
    <source>
        <strain evidence="12 13">SOSP1-30</strain>
    </source>
</reference>
<dbReference type="PANTHER" id="PTHR34820">
    <property type="entry name" value="INNER MEMBRANE PROTEIN YEBZ"/>
    <property type="match status" value="1"/>
</dbReference>
<evidence type="ECO:0000256" key="4">
    <source>
        <dbReference type="ARBA" id="ARBA00022723"/>
    </source>
</evidence>
<keyword evidence="5" id="KW-0732">Signal</keyword>
<gene>
    <name evidence="12" type="ORF">KSB_86900</name>
</gene>
<keyword evidence="8 9" id="KW-0472">Membrane</keyword>
<feature type="transmembrane region" description="Helical" evidence="9">
    <location>
        <begin position="161"/>
        <end position="182"/>
    </location>
</feature>
<evidence type="ECO:0000256" key="7">
    <source>
        <dbReference type="ARBA" id="ARBA00023008"/>
    </source>
</evidence>
<dbReference type="InterPro" id="IPR007348">
    <property type="entry name" value="CopC_dom"/>
</dbReference>
<dbReference type="InterPro" id="IPR014755">
    <property type="entry name" value="Cu-Rt/internalin_Ig-like"/>
</dbReference>
<keyword evidence="13" id="KW-1185">Reference proteome</keyword>
<feature type="transmembrane region" description="Helical" evidence="9">
    <location>
        <begin position="267"/>
        <end position="288"/>
    </location>
</feature>
<evidence type="ECO:0000259" key="11">
    <source>
        <dbReference type="Pfam" id="PF05425"/>
    </source>
</evidence>
<accession>A0ABQ3V6G4</accession>
<evidence type="ECO:0000259" key="10">
    <source>
        <dbReference type="Pfam" id="PF04234"/>
    </source>
</evidence>
<dbReference type="RefSeq" id="WP_201376376.1">
    <property type="nucleotide sequence ID" value="NZ_BNJG01000004.1"/>
</dbReference>
<evidence type="ECO:0000256" key="2">
    <source>
        <dbReference type="ARBA" id="ARBA00022475"/>
    </source>
</evidence>
<evidence type="ECO:0000313" key="12">
    <source>
        <dbReference type="EMBL" id="GHO60215.1"/>
    </source>
</evidence>
<dbReference type="Pfam" id="PF05425">
    <property type="entry name" value="CopD"/>
    <property type="match status" value="1"/>
</dbReference>
<keyword evidence="2" id="KW-1003">Cell membrane</keyword>
<dbReference type="InterPro" id="IPR008457">
    <property type="entry name" value="Cu-R_CopD_dom"/>
</dbReference>
<feature type="transmembrane region" description="Helical" evidence="9">
    <location>
        <begin position="227"/>
        <end position="255"/>
    </location>
</feature>
<feature type="transmembrane region" description="Helical" evidence="9">
    <location>
        <begin position="403"/>
        <end position="424"/>
    </location>
</feature>